<comment type="caution">
    <text evidence="1">The sequence shown here is derived from an EMBL/GenBank/DDBJ whole genome shotgun (WGS) entry which is preliminary data.</text>
</comment>
<gene>
    <name evidence="1" type="ORF">ADIARSV_0313</name>
</gene>
<protein>
    <submittedName>
        <fullName evidence="1">Uncharacterized protein</fullName>
    </submittedName>
</protein>
<dbReference type="EMBL" id="AQPN01000010">
    <property type="protein sequence ID" value="EOR96529.1"/>
    <property type="molecule type" value="Genomic_DNA"/>
</dbReference>
<evidence type="ECO:0000313" key="1">
    <source>
        <dbReference type="EMBL" id="EOR96529.1"/>
    </source>
</evidence>
<evidence type="ECO:0000313" key="2">
    <source>
        <dbReference type="Proteomes" id="UP000014174"/>
    </source>
</evidence>
<name>R9H5T6_9SPHI</name>
<keyword evidence="2" id="KW-1185">Reference proteome</keyword>
<dbReference type="AlphaFoldDB" id="R9H5T6"/>
<organism evidence="1 2">
    <name type="scientific">Arcticibacter svalbardensis MN12-7</name>
    <dbReference type="NCBI Taxonomy" id="1150600"/>
    <lineage>
        <taxon>Bacteria</taxon>
        <taxon>Pseudomonadati</taxon>
        <taxon>Bacteroidota</taxon>
        <taxon>Sphingobacteriia</taxon>
        <taxon>Sphingobacteriales</taxon>
        <taxon>Sphingobacteriaceae</taxon>
        <taxon>Arcticibacter</taxon>
    </lineage>
</organism>
<sequence length="46" mass="5428">MAYYTQLITNQPIIIKAKNRYFKADQYKNNPLSEITKMDGLLYSIN</sequence>
<accession>R9H5T6</accession>
<reference evidence="1 2" key="1">
    <citation type="journal article" date="2013" name="Genome Announc.">
        <title>Draft Genome Sequence of Arcticibacter svalbardensis Strain MN12-7T, a Member of the Family Sphingobacteriaceae Isolated from an Arctic Soil Sample.</title>
        <authorList>
            <person name="Shivaji S."/>
            <person name="Ara S."/>
            <person name="Prasad S."/>
            <person name="Manasa B.P."/>
            <person name="Begum Z."/>
            <person name="Singh A."/>
            <person name="Kumar Pinnaka A."/>
        </authorList>
    </citation>
    <scope>NUCLEOTIDE SEQUENCE [LARGE SCALE GENOMIC DNA]</scope>
    <source>
        <strain evidence="1 2">MN12-7</strain>
    </source>
</reference>
<dbReference type="Proteomes" id="UP000014174">
    <property type="component" value="Unassembled WGS sequence"/>
</dbReference>
<proteinExistence type="predicted"/>